<evidence type="ECO:0000313" key="4">
    <source>
        <dbReference type="Proteomes" id="UP001365542"/>
    </source>
</evidence>
<feature type="signal peptide" evidence="1">
    <location>
        <begin position="1"/>
        <end position="22"/>
    </location>
</feature>
<evidence type="ECO:0000313" key="3">
    <source>
        <dbReference type="EMBL" id="KAK6542942.1"/>
    </source>
</evidence>
<dbReference type="Pfam" id="PF22974">
    <property type="entry name" value="DUF7029"/>
    <property type="match status" value="1"/>
</dbReference>
<dbReference type="Proteomes" id="UP001365542">
    <property type="component" value="Unassembled WGS sequence"/>
</dbReference>
<feature type="chain" id="PRO_5043967797" description="DUF7029 domain-containing protein" evidence="1">
    <location>
        <begin position="23"/>
        <end position="637"/>
    </location>
</feature>
<comment type="caution">
    <text evidence="3">The sequence shown here is derived from an EMBL/GenBank/DDBJ whole genome shotgun (WGS) entry which is preliminary data.</text>
</comment>
<protein>
    <recommendedName>
        <fullName evidence="2">DUF7029 domain-containing protein</fullName>
    </recommendedName>
</protein>
<keyword evidence="4" id="KW-1185">Reference proteome</keyword>
<dbReference type="InterPro" id="IPR054293">
    <property type="entry name" value="DUF7029"/>
</dbReference>
<evidence type="ECO:0000256" key="1">
    <source>
        <dbReference type="SAM" id="SignalP"/>
    </source>
</evidence>
<keyword evidence="1" id="KW-0732">Signal</keyword>
<proteinExistence type="predicted"/>
<evidence type="ECO:0000259" key="2">
    <source>
        <dbReference type="Pfam" id="PF22974"/>
    </source>
</evidence>
<name>A0AAV9XLG2_9PEZI</name>
<feature type="domain" description="DUF7029" evidence="2">
    <location>
        <begin position="103"/>
        <end position="207"/>
    </location>
</feature>
<accession>A0AAV9XLG2</accession>
<dbReference type="EMBL" id="JAVHJO010000002">
    <property type="protein sequence ID" value="KAK6542942.1"/>
    <property type="molecule type" value="Genomic_DNA"/>
</dbReference>
<reference evidence="3 4" key="1">
    <citation type="submission" date="2019-10" db="EMBL/GenBank/DDBJ databases">
        <authorList>
            <person name="Palmer J.M."/>
        </authorList>
    </citation>
    <scope>NUCLEOTIDE SEQUENCE [LARGE SCALE GENOMIC DNA]</scope>
    <source>
        <strain evidence="3 4">TWF694</strain>
    </source>
</reference>
<dbReference type="AlphaFoldDB" id="A0AAV9XLG2"/>
<organism evidence="3 4">
    <name type="scientific">Orbilia ellipsospora</name>
    <dbReference type="NCBI Taxonomy" id="2528407"/>
    <lineage>
        <taxon>Eukaryota</taxon>
        <taxon>Fungi</taxon>
        <taxon>Dikarya</taxon>
        <taxon>Ascomycota</taxon>
        <taxon>Pezizomycotina</taxon>
        <taxon>Orbiliomycetes</taxon>
        <taxon>Orbiliales</taxon>
        <taxon>Orbiliaceae</taxon>
        <taxon>Orbilia</taxon>
    </lineage>
</organism>
<gene>
    <name evidence="3" type="ORF">TWF694_006880</name>
</gene>
<sequence>MVSASVLSLALSTGLFAVGGSAGPIKAESFLPGGTTFTASDVVPEGMVSLKPLRERDYFPHHQKRSEDLSSFKPKSEIRMIFGSGAAHEADIHVAELKIRQPSPEHPLILLEDLEHHAGSISCQNDKLHVEFNNKPAMEAAIREWHWVNKEAHSYFYIVTHHEHKGCGPDEQRAPYKVSNVEFQPGKLSAVLTREAVTWQEAGKNFDLKIGSVEHPAPHGDQKMLMARESRKSGSHKYKWVVEKDFTLIGKEFTHGTIGLYCAECELSGNMGVEAWASGGNATTGTNFGIKMTPGIEKLLLQLKAEIKTGWQKVKTPELIKIPLVPAGVGIPGFGNLGLELVITPGFTIAANARGVAVASFTMKTGTAALIGEYSDKHTGFRKEKWDDVKKDFKIDSAEVYVDGTMDAYLKFGVRGGLSLAQGTNNLGVFVGLEASAKNNIKAGYKYGGFCPNNPKIWGASVKTSLVIEGGAEFEYDPVPKPVAFLFGGIFPDMPKTKAVIYDKPIFPGDKCWAFDGRLPGLQAGDNAGKVAASRTGPIVQFVSKNGEVSYKISVDTKPPSGLARTGTVEDLKKNWRNQPLKVVYPATQEPVEFFVCSTNLDEDRDGFYFIKKFMGTCTPDLKDPKAKKGKKGDKKN</sequence>